<dbReference type="RefSeq" id="WP_035522988.1">
    <property type="nucleotide sequence ID" value="NZ_JDSO01000045.1"/>
</dbReference>
<evidence type="ECO:0000313" key="1">
    <source>
        <dbReference type="EMBL" id="KDB48266.1"/>
    </source>
</evidence>
<dbReference type="InterPro" id="IPR005564">
    <property type="entry name" value="Major_capsid_GpE"/>
</dbReference>
<dbReference type="Gene3D" id="3.90.1690.10">
    <property type="entry name" value="phage-related protein like domain"/>
    <property type="match status" value="1"/>
</dbReference>
<proteinExistence type="predicted"/>
<dbReference type="EMBL" id="JDSO01000045">
    <property type="protein sequence ID" value="KDB48266.1"/>
    <property type="molecule type" value="Genomic_DNA"/>
</dbReference>
<protein>
    <recommendedName>
        <fullName evidence="3">Capsid protein</fullName>
    </recommendedName>
</protein>
<sequence>MSGQKVHTRLTDPVLTQFALGYKNAAFVGEKLLPIAEVPKEGARLPQFGNEAFVAEEDERELHAASNKITPVKVTQKTIELVEHDLAHPIDYREGKEADFAYEQYAISVVREKMMLNHEKRVHALVSNEAIYGSNNKIVLSGTSQFSDTTSDIFGVFDDAFEKVRKQAGVAVNQIVIPSNVWAVLRKHDKIVEILKRRGIQRLTPQLFAEMLKDEGQELEVSVGRATYRATLDAEPTSIWANDIVMAYVPKARADGSHAMYQPSFGYTFRRQGSLVVDKYDEVGGKVYNVRCTDIHKEHVLMPSSGFLIKSAV</sequence>
<comment type="caution">
    <text evidence="1">The sequence shown here is derived from an EMBL/GenBank/DDBJ whole genome shotgun (WGS) entry which is preliminary data.</text>
</comment>
<name>A0A836YZF1_GLAPU</name>
<evidence type="ECO:0000313" key="2">
    <source>
        <dbReference type="Proteomes" id="UP000027036"/>
    </source>
</evidence>
<dbReference type="AlphaFoldDB" id="A0A836YZF1"/>
<dbReference type="InterPro" id="IPR053738">
    <property type="entry name" value="Lambda_capsid_assembly"/>
</dbReference>
<organism evidence="1 2">
    <name type="scientific">Glaesserella parasuis HPS10</name>
    <dbReference type="NCBI Taxonomy" id="1450514"/>
    <lineage>
        <taxon>Bacteria</taxon>
        <taxon>Pseudomonadati</taxon>
        <taxon>Pseudomonadota</taxon>
        <taxon>Gammaproteobacteria</taxon>
        <taxon>Pasteurellales</taxon>
        <taxon>Pasteurellaceae</taxon>
        <taxon>Glaesserella</taxon>
    </lineage>
</organism>
<dbReference type="Proteomes" id="UP000027036">
    <property type="component" value="Unassembled WGS sequence"/>
</dbReference>
<accession>A0A836YZF1</accession>
<reference evidence="1 2" key="1">
    <citation type="submission" date="2014-02" db="EMBL/GenBank/DDBJ databases">
        <title>Comparative genomics of Haemophilus parasuis isolated from pig lungs.</title>
        <authorList>
            <person name="Kittichotirat W."/>
            <person name="Bumgarner R.E."/>
            <person name="Lawrence P."/>
        </authorList>
    </citation>
    <scope>NUCLEOTIDE SEQUENCE [LARGE SCALE GENOMIC DNA]</scope>
    <source>
        <strain evidence="1 2">HPS10</strain>
    </source>
</reference>
<dbReference type="Pfam" id="PF03864">
    <property type="entry name" value="Phage_cap_E"/>
    <property type="match status" value="1"/>
</dbReference>
<evidence type="ECO:0008006" key="3">
    <source>
        <dbReference type="Google" id="ProtNLM"/>
    </source>
</evidence>
<gene>
    <name evidence="1" type="ORF">HPS10_04485</name>
</gene>